<name>A0ABC8UUH3_9AQUA</name>
<organism evidence="1 2">
    <name type="scientific">Ilex paraguariensis</name>
    <name type="common">yerba mate</name>
    <dbReference type="NCBI Taxonomy" id="185542"/>
    <lineage>
        <taxon>Eukaryota</taxon>
        <taxon>Viridiplantae</taxon>
        <taxon>Streptophyta</taxon>
        <taxon>Embryophyta</taxon>
        <taxon>Tracheophyta</taxon>
        <taxon>Spermatophyta</taxon>
        <taxon>Magnoliopsida</taxon>
        <taxon>eudicotyledons</taxon>
        <taxon>Gunneridae</taxon>
        <taxon>Pentapetalae</taxon>
        <taxon>asterids</taxon>
        <taxon>campanulids</taxon>
        <taxon>Aquifoliales</taxon>
        <taxon>Aquifoliaceae</taxon>
        <taxon>Ilex</taxon>
    </lineage>
</organism>
<evidence type="ECO:0000313" key="1">
    <source>
        <dbReference type="EMBL" id="CAK9184674.1"/>
    </source>
</evidence>
<accession>A0ABC8UUH3</accession>
<sequence>MTEFCKQANRDVTRMEIFLSLVQLLEQTMKSGSAAAKGIVNDNVMIHQFHQAPSIPATGGPCSLR</sequence>
<dbReference type="EMBL" id="CAUOFW020009057">
    <property type="protein sequence ID" value="CAK9184674.1"/>
    <property type="molecule type" value="Genomic_DNA"/>
</dbReference>
<dbReference type="Proteomes" id="UP001642360">
    <property type="component" value="Unassembled WGS sequence"/>
</dbReference>
<protein>
    <submittedName>
        <fullName evidence="1">Uncharacterized protein</fullName>
    </submittedName>
</protein>
<dbReference type="AlphaFoldDB" id="A0ABC8UUH3"/>
<keyword evidence="2" id="KW-1185">Reference proteome</keyword>
<reference evidence="1 2" key="1">
    <citation type="submission" date="2024-02" db="EMBL/GenBank/DDBJ databases">
        <authorList>
            <person name="Vignale AGUSTIN F."/>
            <person name="Sosa J E."/>
            <person name="Modenutti C."/>
        </authorList>
    </citation>
    <scope>NUCLEOTIDE SEQUENCE [LARGE SCALE GENOMIC DNA]</scope>
</reference>
<gene>
    <name evidence="1" type="ORF">ILEXP_LOCUS55029</name>
</gene>
<proteinExistence type="predicted"/>
<comment type="caution">
    <text evidence="1">The sequence shown here is derived from an EMBL/GenBank/DDBJ whole genome shotgun (WGS) entry which is preliminary data.</text>
</comment>
<evidence type="ECO:0000313" key="2">
    <source>
        <dbReference type="Proteomes" id="UP001642360"/>
    </source>
</evidence>